<keyword evidence="15" id="KW-1185">Reference proteome</keyword>
<keyword evidence="2" id="KW-1003">Cell membrane</keyword>
<dbReference type="SMART" id="SM00448">
    <property type="entry name" value="REC"/>
    <property type="match status" value="1"/>
</dbReference>
<dbReference type="GO" id="GO:0005886">
    <property type="term" value="C:plasma membrane"/>
    <property type="evidence" value="ECO:0007669"/>
    <property type="project" value="UniProtKB-SubCell"/>
</dbReference>
<dbReference type="Proteomes" id="UP000050509">
    <property type="component" value="Unassembled WGS sequence"/>
</dbReference>
<evidence type="ECO:0000256" key="11">
    <source>
        <dbReference type="PROSITE-ProRule" id="PRU00169"/>
    </source>
</evidence>
<dbReference type="InterPro" id="IPR008207">
    <property type="entry name" value="Sig_transdc_His_kin_Hpt_dom"/>
</dbReference>
<dbReference type="GO" id="GO:0005524">
    <property type="term" value="F:ATP binding"/>
    <property type="evidence" value="ECO:0007669"/>
    <property type="project" value="UniProtKB-KW"/>
</dbReference>
<dbReference type="GO" id="GO:0000160">
    <property type="term" value="P:phosphorelay signal transduction system"/>
    <property type="evidence" value="ECO:0007669"/>
    <property type="project" value="UniProtKB-KW"/>
</dbReference>
<keyword evidence="6" id="KW-0067">ATP-binding</keyword>
<evidence type="ECO:0000256" key="8">
    <source>
        <dbReference type="ARBA" id="ARBA00023012"/>
    </source>
</evidence>
<evidence type="ECO:0000259" key="13">
    <source>
        <dbReference type="PROSITE" id="PS50894"/>
    </source>
</evidence>
<dbReference type="Pfam" id="PF01627">
    <property type="entry name" value="Hpt"/>
    <property type="match status" value="1"/>
</dbReference>
<evidence type="ECO:0000256" key="10">
    <source>
        <dbReference type="PROSITE-ProRule" id="PRU00110"/>
    </source>
</evidence>
<evidence type="ECO:0000256" key="6">
    <source>
        <dbReference type="ARBA" id="ARBA00022840"/>
    </source>
</evidence>
<proteinExistence type="predicted"/>
<evidence type="ECO:0000256" key="3">
    <source>
        <dbReference type="ARBA" id="ARBA00022553"/>
    </source>
</evidence>
<feature type="non-terminal residue" evidence="14">
    <location>
        <position position="1"/>
    </location>
</feature>
<evidence type="ECO:0000313" key="14">
    <source>
        <dbReference type="EMBL" id="KPV47985.1"/>
    </source>
</evidence>
<evidence type="ECO:0000259" key="12">
    <source>
        <dbReference type="PROSITE" id="PS50110"/>
    </source>
</evidence>
<gene>
    <name evidence="14" type="ORF">SE17_40500</name>
</gene>
<accession>A0A0P9H1S7</accession>
<dbReference type="Gene3D" id="3.40.50.2300">
    <property type="match status" value="1"/>
</dbReference>
<dbReference type="EMBL" id="LJCR01003047">
    <property type="protein sequence ID" value="KPV47985.1"/>
    <property type="molecule type" value="Genomic_DNA"/>
</dbReference>
<dbReference type="InterPro" id="IPR001789">
    <property type="entry name" value="Sig_transdc_resp-reg_receiver"/>
</dbReference>
<keyword evidence="9" id="KW-0472">Membrane</keyword>
<evidence type="ECO:0000256" key="4">
    <source>
        <dbReference type="ARBA" id="ARBA00022692"/>
    </source>
</evidence>
<dbReference type="SUPFAM" id="SSF47226">
    <property type="entry name" value="Histidine-containing phosphotransfer domain, HPT domain"/>
    <property type="match status" value="1"/>
</dbReference>
<reference evidence="14 15" key="1">
    <citation type="submission" date="2015-09" db="EMBL/GenBank/DDBJ databases">
        <title>Draft genome sequence of Kouleothrix aurantiaca JCM 19913.</title>
        <authorList>
            <person name="Hemp J."/>
        </authorList>
    </citation>
    <scope>NUCLEOTIDE SEQUENCE [LARGE SCALE GENOMIC DNA]</scope>
    <source>
        <strain evidence="14 15">COM-B</strain>
    </source>
</reference>
<dbReference type="PANTHER" id="PTHR45339:SF1">
    <property type="entry name" value="HYBRID SIGNAL TRANSDUCTION HISTIDINE KINASE J"/>
    <property type="match status" value="1"/>
</dbReference>
<dbReference type="PANTHER" id="PTHR45339">
    <property type="entry name" value="HYBRID SIGNAL TRANSDUCTION HISTIDINE KINASE J"/>
    <property type="match status" value="1"/>
</dbReference>
<comment type="caution">
    <text evidence="10">Lacks conserved residue(s) required for the propagation of feature annotation.</text>
</comment>
<feature type="domain" description="HPt" evidence="13">
    <location>
        <begin position="152"/>
        <end position="245"/>
    </location>
</feature>
<evidence type="ECO:0000313" key="15">
    <source>
        <dbReference type="Proteomes" id="UP000050509"/>
    </source>
</evidence>
<sequence>TGHSRLVEDNPVNVQIALRQLERLGYSADVANNGRQALERLFGVEHSYRMVLMDCHMPEMDGFTAARTIRAHESAASLPIIAMTASALQSDREACNAAGMNDFLAKPVQLAELKRMIERWAPPGASPAPETPALRLIDLGVLEELRSFDTGEVAMFDELMRTYQEEVQMQIGAIREAHSTDDMIGLSHAAPRLRGSSAYFGATRLADLCVERERAGKAAERQTARTLAAEVERVARQTLEMLQAL</sequence>
<keyword evidence="4" id="KW-0812">Transmembrane</keyword>
<keyword evidence="7" id="KW-1133">Transmembrane helix</keyword>
<dbReference type="PROSITE" id="PS50110">
    <property type="entry name" value="RESPONSE_REGULATORY"/>
    <property type="match status" value="1"/>
</dbReference>
<comment type="caution">
    <text evidence="14">The sequence shown here is derived from an EMBL/GenBank/DDBJ whole genome shotgun (WGS) entry which is preliminary data.</text>
</comment>
<keyword evidence="5" id="KW-0547">Nucleotide-binding</keyword>
<feature type="modified residue" description="4-aspartylphosphate" evidence="11">
    <location>
        <position position="54"/>
    </location>
</feature>
<dbReference type="Gene3D" id="1.20.120.160">
    <property type="entry name" value="HPT domain"/>
    <property type="match status" value="1"/>
</dbReference>
<keyword evidence="3 11" id="KW-0597">Phosphoprotein</keyword>
<dbReference type="PROSITE" id="PS50894">
    <property type="entry name" value="HPT"/>
    <property type="match status" value="1"/>
</dbReference>
<evidence type="ECO:0000256" key="5">
    <source>
        <dbReference type="ARBA" id="ARBA00022741"/>
    </source>
</evidence>
<dbReference type="SUPFAM" id="SSF52172">
    <property type="entry name" value="CheY-like"/>
    <property type="match status" value="1"/>
</dbReference>
<protein>
    <recommendedName>
        <fullName evidence="16">Histidine kinase</fullName>
    </recommendedName>
</protein>
<keyword evidence="8" id="KW-0902">Two-component regulatory system</keyword>
<evidence type="ECO:0000256" key="7">
    <source>
        <dbReference type="ARBA" id="ARBA00022989"/>
    </source>
</evidence>
<evidence type="ECO:0000256" key="2">
    <source>
        <dbReference type="ARBA" id="ARBA00022475"/>
    </source>
</evidence>
<dbReference type="InterPro" id="IPR036641">
    <property type="entry name" value="HPT_dom_sf"/>
</dbReference>
<comment type="subcellular location">
    <subcellularLocation>
        <location evidence="1">Cell membrane</location>
        <topology evidence="1">Multi-pass membrane protein</topology>
    </subcellularLocation>
</comment>
<dbReference type="AlphaFoldDB" id="A0A0P9H1S7"/>
<name>A0A0P9H1S7_9CHLR</name>
<organism evidence="14 15">
    <name type="scientific">Kouleothrix aurantiaca</name>
    <dbReference type="NCBI Taxonomy" id="186479"/>
    <lineage>
        <taxon>Bacteria</taxon>
        <taxon>Bacillati</taxon>
        <taxon>Chloroflexota</taxon>
        <taxon>Chloroflexia</taxon>
        <taxon>Chloroflexales</taxon>
        <taxon>Roseiflexineae</taxon>
        <taxon>Roseiflexaceae</taxon>
        <taxon>Kouleothrix</taxon>
    </lineage>
</organism>
<evidence type="ECO:0000256" key="1">
    <source>
        <dbReference type="ARBA" id="ARBA00004651"/>
    </source>
</evidence>
<evidence type="ECO:0008006" key="16">
    <source>
        <dbReference type="Google" id="ProtNLM"/>
    </source>
</evidence>
<feature type="domain" description="Response regulatory" evidence="12">
    <location>
        <begin position="3"/>
        <end position="121"/>
    </location>
</feature>
<dbReference type="CDD" id="cd17546">
    <property type="entry name" value="REC_hyHK_CKI1_RcsC-like"/>
    <property type="match status" value="1"/>
</dbReference>
<dbReference type="Pfam" id="PF00072">
    <property type="entry name" value="Response_reg"/>
    <property type="match status" value="1"/>
</dbReference>
<evidence type="ECO:0000256" key="9">
    <source>
        <dbReference type="ARBA" id="ARBA00023136"/>
    </source>
</evidence>
<dbReference type="InterPro" id="IPR011006">
    <property type="entry name" value="CheY-like_superfamily"/>
</dbReference>